<keyword evidence="8 10" id="KW-0472">Membrane</keyword>
<dbReference type="Proteomes" id="UP000253324">
    <property type="component" value="Unassembled WGS sequence"/>
</dbReference>
<dbReference type="AlphaFoldDB" id="A0A368Z758"/>
<dbReference type="OrthoDB" id="7801681at2"/>
<comment type="caution">
    <text evidence="11">The sequence shown here is derived from an EMBL/GenBank/DDBJ whole genome shotgun (WGS) entry which is preliminary data.</text>
</comment>
<dbReference type="RefSeq" id="WP_114428206.1">
    <property type="nucleotide sequence ID" value="NZ_QPJM01000001.1"/>
</dbReference>
<dbReference type="GO" id="GO:0015288">
    <property type="term" value="F:porin activity"/>
    <property type="evidence" value="ECO:0007669"/>
    <property type="project" value="UniProtKB-KW"/>
</dbReference>
<dbReference type="GO" id="GO:0009279">
    <property type="term" value="C:cell outer membrane"/>
    <property type="evidence" value="ECO:0007669"/>
    <property type="project" value="UniProtKB-SubCell"/>
</dbReference>
<keyword evidence="7 10" id="KW-0626">Porin</keyword>
<dbReference type="Pfam" id="PF02530">
    <property type="entry name" value="Porin_2"/>
    <property type="match status" value="1"/>
</dbReference>
<evidence type="ECO:0000256" key="7">
    <source>
        <dbReference type="ARBA" id="ARBA00023114"/>
    </source>
</evidence>
<comment type="function">
    <text evidence="10">Forms passive diffusion pores that allow small molecular weight hydrophilic materials across the outer membrane.</text>
</comment>
<evidence type="ECO:0000256" key="5">
    <source>
        <dbReference type="ARBA" id="ARBA00022729"/>
    </source>
</evidence>
<evidence type="ECO:0000256" key="2">
    <source>
        <dbReference type="ARBA" id="ARBA00022448"/>
    </source>
</evidence>
<evidence type="ECO:0000256" key="10">
    <source>
        <dbReference type="RuleBase" id="RU364005"/>
    </source>
</evidence>
<dbReference type="GO" id="GO:0046930">
    <property type="term" value="C:pore complex"/>
    <property type="evidence" value="ECO:0007669"/>
    <property type="project" value="UniProtKB-KW"/>
</dbReference>
<evidence type="ECO:0000256" key="6">
    <source>
        <dbReference type="ARBA" id="ARBA00023065"/>
    </source>
</evidence>
<keyword evidence="2 10" id="KW-0813">Transport</keyword>
<evidence type="ECO:0000256" key="9">
    <source>
        <dbReference type="ARBA" id="ARBA00023237"/>
    </source>
</evidence>
<reference evidence="11 12" key="1">
    <citation type="submission" date="2018-07" db="EMBL/GenBank/DDBJ databases">
        <title>Genomic Encyclopedia of Type Strains, Phase III (KMG-III): the genomes of soil and plant-associated and newly described type strains.</title>
        <authorList>
            <person name="Whitman W."/>
        </authorList>
    </citation>
    <scope>NUCLEOTIDE SEQUENCE [LARGE SCALE GENOMIC DNA]</scope>
    <source>
        <strain evidence="11 12">31-25a</strain>
    </source>
</reference>
<dbReference type="SUPFAM" id="SSF56935">
    <property type="entry name" value="Porins"/>
    <property type="match status" value="1"/>
</dbReference>
<gene>
    <name evidence="11" type="ORF">C7476_101386</name>
</gene>
<name>A0A368Z758_9HYPH</name>
<evidence type="ECO:0000313" key="11">
    <source>
        <dbReference type="EMBL" id="RCW87618.1"/>
    </source>
</evidence>
<dbReference type="InterPro" id="IPR003684">
    <property type="entry name" value="Porin_alphabac"/>
</dbReference>
<evidence type="ECO:0000256" key="8">
    <source>
        <dbReference type="ARBA" id="ARBA00023136"/>
    </source>
</evidence>
<evidence type="ECO:0000256" key="4">
    <source>
        <dbReference type="ARBA" id="ARBA00022692"/>
    </source>
</evidence>
<keyword evidence="12" id="KW-1185">Reference proteome</keyword>
<comment type="similarity">
    <text evidence="1 10">Belongs to the alphaproteobacteria porin family.</text>
</comment>
<feature type="signal peptide" evidence="10">
    <location>
        <begin position="1"/>
        <end position="22"/>
    </location>
</feature>
<evidence type="ECO:0000256" key="3">
    <source>
        <dbReference type="ARBA" id="ARBA00022452"/>
    </source>
</evidence>
<keyword evidence="6 10" id="KW-0406">Ion transport</keyword>
<proteinExistence type="inferred from homology"/>
<keyword evidence="9 10" id="KW-0998">Cell outer membrane</keyword>
<organism evidence="11 12">
    <name type="scientific">Phyllobacterium bourgognense</name>
    <dbReference type="NCBI Taxonomy" id="314236"/>
    <lineage>
        <taxon>Bacteria</taxon>
        <taxon>Pseudomonadati</taxon>
        <taxon>Pseudomonadota</taxon>
        <taxon>Alphaproteobacteria</taxon>
        <taxon>Hyphomicrobiales</taxon>
        <taxon>Phyllobacteriaceae</taxon>
        <taxon>Phyllobacterium</taxon>
    </lineage>
</organism>
<keyword evidence="4 10" id="KW-0812">Transmembrane</keyword>
<dbReference type="EMBL" id="QPJM01000001">
    <property type="protein sequence ID" value="RCW87618.1"/>
    <property type="molecule type" value="Genomic_DNA"/>
</dbReference>
<keyword evidence="5 10" id="KW-0732">Signal</keyword>
<keyword evidence="3 10" id="KW-1134">Transmembrane beta strand</keyword>
<dbReference type="GO" id="GO:0006811">
    <property type="term" value="P:monoatomic ion transport"/>
    <property type="evidence" value="ECO:0007669"/>
    <property type="project" value="UniProtKB-KW"/>
</dbReference>
<sequence>MNIKSLLIGSAAALVAVSGARAADAVVVAEPEPVEYVRVCDAYGAGFFYIPGTETCLKISGYVRYDAQAGDDVYTGGNVGANGDETWHKRTRAEVRFDARSETELGTLRSYIQGRFQYDDGESSEGSLPQAWIELGGFRIGTADELFGSWTDYAGGVINDDVINYQSGQSNQVSYTFKGGNGFSAIIGAEQGQDDYVIEDYMPHVLAGAKFEQAWGGVSGVVGYDSNVEEFGGKLRLDVKFNEMFSAFIMGGYQSNYDESLVERNWFGTWEGDWAAWGGFSVKATDKATINAQAAYEEEGTYALALNVAYELVPGFMITPEINYTKFDGARADVSDALGGSDDAFGGIIRFQRNF</sequence>
<accession>A0A368Z758</accession>
<protein>
    <recommendedName>
        <fullName evidence="10">Porin</fullName>
    </recommendedName>
</protein>
<evidence type="ECO:0000256" key="1">
    <source>
        <dbReference type="ARBA" id="ARBA00009521"/>
    </source>
</evidence>
<comment type="subcellular location">
    <subcellularLocation>
        <location evidence="10">Cell outer membrane</location>
        <topology evidence="10">Multi-pass membrane protein</topology>
    </subcellularLocation>
</comment>
<comment type="domain">
    <text evidence="10">Consists of 16-stranded beta-barrel sheets, with large surface-exposed loops, that form a transmembrane pore at the center of each barrel. The pore is partially ocluded by a peptide loop that folds into the pore lumen.</text>
</comment>
<evidence type="ECO:0000313" key="12">
    <source>
        <dbReference type="Proteomes" id="UP000253324"/>
    </source>
</evidence>
<feature type="chain" id="PRO_5016477004" description="Porin" evidence="10">
    <location>
        <begin position="23"/>
        <end position="355"/>
    </location>
</feature>